<evidence type="ECO:0000313" key="3">
    <source>
        <dbReference type="Proteomes" id="UP000053758"/>
    </source>
</evidence>
<reference evidence="2" key="1">
    <citation type="submission" date="2014-07" db="EMBL/GenBank/DDBJ databases">
        <title>Draft genome sequence of the yeast Pseudozyma antarctica JCM 10317 known as a producer of lipase B which used in a wide range of industrial applications.</title>
        <authorList>
            <person name="Morita T."/>
            <person name="Saika A."/>
            <person name="Koike H."/>
        </authorList>
    </citation>
    <scope>NUCLEOTIDE SEQUENCE</scope>
    <source>
        <strain evidence="2">JCM 10317</strain>
    </source>
</reference>
<sequence length="259" mass="27851">MWLRLHSGEQLQAKPTKPLCSPCLVFSTRLGGASMPRLKWGSQRRATPRHDCASGHPHTSLQPQRNSPVLDESLPDNDDKVAAVLRADDAQSRAARSSDSDEAFKVKYEAAASLSEDADRAGAAFPKADKPAAAMLLPADDSARILKFEDCDKAAVFSSKVKDESPASLCEDNDQAGALLPAYNDEAATASSKTEDQFPGSLAARVSTRTTMSLSTILHVPREARKRSSKKTSHSFGRINGRFASASQIVAWAATDEQP</sequence>
<organism evidence="2">
    <name type="scientific">Pseudozyma antarctica</name>
    <name type="common">Yeast</name>
    <name type="synonym">Candida antarctica</name>
    <dbReference type="NCBI Taxonomy" id="84753"/>
    <lineage>
        <taxon>Eukaryota</taxon>
        <taxon>Fungi</taxon>
        <taxon>Dikarya</taxon>
        <taxon>Basidiomycota</taxon>
        <taxon>Ustilaginomycotina</taxon>
        <taxon>Ustilaginomycetes</taxon>
        <taxon>Ustilaginales</taxon>
        <taxon>Ustilaginaceae</taxon>
        <taxon>Moesziomyces</taxon>
    </lineage>
</organism>
<accession>A0A081CI20</accession>
<keyword evidence="3" id="KW-1185">Reference proteome</keyword>
<evidence type="ECO:0000256" key="1">
    <source>
        <dbReference type="SAM" id="MobiDB-lite"/>
    </source>
</evidence>
<feature type="compositionally biased region" description="Polar residues" evidence="1">
    <location>
        <begin position="57"/>
        <end position="67"/>
    </location>
</feature>
<dbReference type="RefSeq" id="XP_014655561.1">
    <property type="nucleotide sequence ID" value="XM_014800075.1"/>
</dbReference>
<dbReference type="EMBL" id="DF830079">
    <property type="protein sequence ID" value="GAK66316.1"/>
    <property type="molecule type" value="Genomic_DNA"/>
</dbReference>
<dbReference type="Proteomes" id="UP000053758">
    <property type="component" value="Unassembled WGS sequence"/>
</dbReference>
<proteinExistence type="predicted"/>
<name>A0A081CI20_PSEA2</name>
<protein>
    <submittedName>
        <fullName evidence="2">Uncharacterized protein</fullName>
    </submittedName>
</protein>
<dbReference type="AlphaFoldDB" id="A0A081CI20"/>
<evidence type="ECO:0000313" key="2">
    <source>
        <dbReference type="EMBL" id="GAK66316.1"/>
    </source>
</evidence>
<feature type="region of interest" description="Disordered" evidence="1">
    <location>
        <begin position="36"/>
        <end position="75"/>
    </location>
</feature>
<dbReference type="GeneID" id="26305288"/>
<dbReference type="HOGENOM" id="CLU_1073613_0_0_1"/>
<gene>
    <name evidence="2" type="ORF">PAN0_012c4538</name>
</gene>